<dbReference type="RefSeq" id="WP_128219740.1">
    <property type="nucleotide sequence ID" value="NZ_CP034929.1"/>
</dbReference>
<keyword evidence="2" id="KW-1133">Transmembrane helix</keyword>
<keyword evidence="2" id="KW-0472">Membrane</keyword>
<organism evidence="3 4">
    <name type="scientific">Nocardioides yefusunii</name>
    <dbReference type="NCBI Taxonomy" id="2500546"/>
    <lineage>
        <taxon>Bacteria</taxon>
        <taxon>Bacillati</taxon>
        <taxon>Actinomycetota</taxon>
        <taxon>Actinomycetes</taxon>
        <taxon>Propionibacteriales</taxon>
        <taxon>Nocardioidaceae</taxon>
        <taxon>Nocardioides</taxon>
    </lineage>
</organism>
<reference evidence="4" key="1">
    <citation type="journal article" date="2019" name="Int. J. Syst. Evol. Microbiol.">
        <title>The Global Catalogue of Microorganisms (GCM) 10K type strain sequencing project: providing services to taxonomists for standard genome sequencing and annotation.</title>
        <authorList>
            <consortium name="The Broad Institute Genomics Platform"/>
            <consortium name="The Broad Institute Genome Sequencing Center for Infectious Disease"/>
            <person name="Wu L."/>
            <person name="Ma J."/>
        </authorList>
    </citation>
    <scope>NUCLEOTIDE SEQUENCE [LARGE SCALE GENOMIC DNA]</scope>
    <source>
        <strain evidence="4">DFY28</strain>
    </source>
</reference>
<protein>
    <recommendedName>
        <fullName evidence="5">Zinc-finger domain-containing protein</fullName>
    </recommendedName>
</protein>
<dbReference type="EMBL" id="JBHSQI010000002">
    <property type="protein sequence ID" value="MFC6152593.1"/>
    <property type="molecule type" value="Genomic_DNA"/>
</dbReference>
<feature type="transmembrane region" description="Helical" evidence="2">
    <location>
        <begin position="107"/>
        <end position="128"/>
    </location>
</feature>
<name>A0ABW1QUA5_9ACTN</name>
<evidence type="ECO:0000313" key="4">
    <source>
        <dbReference type="Proteomes" id="UP001596098"/>
    </source>
</evidence>
<evidence type="ECO:0000313" key="3">
    <source>
        <dbReference type="EMBL" id="MFC6152593.1"/>
    </source>
</evidence>
<keyword evidence="4" id="KW-1185">Reference proteome</keyword>
<sequence length="190" mass="19322">MIGHLGAKVTVLLDGRMSSSEEERAWDHVHGCHGCRDAVEREGWVKTHLNQWGQAAPVSTSDGLRAALLAAPFPYVVQGTVRGQGVVESGHGARSSATHAAGRTRHVVALGGSALGVAVMGLVALGAAPANTPFQERRTVTSIVPIAVTPSVTPAPGAATSTLHVQPLPGSTRATGVPASAVRSTGALIP</sequence>
<evidence type="ECO:0000256" key="1">
    <source>
        <dbReference type="SAM" id="MobiDB-lite"/>
    </source>
</evidence>
<dbReference type="Proteomes" id="UP001596098">
    <property type="component" value="Unassembled WGS sequence"/>
</dbReference>
<comment type="caution">
    <text evidence="3">The sequence shown here is derived from an EMBL/GenBank/DDBJ whole genome shotgun (WGS) entry which is preliminary data.</text>
</comment>
<feature type="region of interest" description="Disordered" evidence="1">
    <location>
        <begin position="158"/>
        <end position="190"/>
    </location>
</feature>
<accession>A0ABW1QUA5</accession>
<gene>
    <name evidence="3" type="ORF">ACFPWU_02805</name>
</gene>
<evidence type="ECO:0000256" key="2">
    <source>
        <dbReference type="SAM" id="Phobius"/>
    </source>
</evidence>
<proteinExistence type="predicted"/>
<evidence type="ECO:0008006" key="5">
    <source>
        <dbReference type="Google" id="ProtNLM"/>
    </source>
</evidence>
<keyword evidence="2" id="KW-0812">Transmembrane</keyword>